<dbReference type="Proteomes" id="UP000015106">
    <property type="component" value="Chromosome 5"/>
</dbReference>
<dbReference type="EnsemblPlants" id="TuG1812G0500005045.01.T01">
    <property type="protein sequence ID" value="TuG1812G0500005045.01.T01.cds259169"/>
    <property type="gene ID" value="TuG1812G0500005045.01"/>
</dbReference>
<dbReference type="InterPro" id="IPR023795">
    <property type="entry name" value="Serpin_CS"/>
</dbReference>
<name>A0A8R7UNA3_TRIUA</name>
<dbReference type="Gramene" id="TuG1812G0500005045.01.T01">
    <property type="protein sequence ID" value="TuG1812G0500005045.01.T01.cds259169"/>
    <property type="gene ID" value="TuG1812G0500005045.01"/>
</dbReference>
<reference evidence="3" key="3">
    <citation type="submission" date="2022-06" db="UniProtKB">
        <authorList>
            <consortium name="EnsemblPlants"/>
        </authorList>
    </citation>
    <scope>IDENTIFICATION</scope>
</reference>
<evidence type="ECO:0000313" key="4">
    <source>
        <dbReference type="Proteomes" id="UP000015106"/>
    </source>
</evidence>
<dbReference type="Pfam" id="PF00079">
    <property type="entry name" value="Serpin"/>
    <property type="match status" value="1"/>
</dbReference>
<dbReference type="InterPro" id="IPR042178">
    <property type="entry name" value="Serpin_sf_1"/>
</dbReference>
<dbReference type="SUPFAM" id="SSF56574">
    <property type="entry name" value="Serpins"/>
    <property type="match status" value="1"/>
</dbReference>
<proteinExistence type="inferred from homology"/>
<feature type="domain" description="Serpin" evidence="2">
    <location>
        <begin position="7"/>
        <end position="157"/>
    </location>
</feature>
<organism evidence="3 4">
    <name type="scientific">Triticum urartu</name>
    <name type="common">Red wild einkorn</name>
    <name type="synonym">Crithodium urartu</name>
    <dbReference type="NCBI Taxonomy" id="4572"/>
    <lineage>
        <taxon>Eukaryota</taxon>
        <taxon>Viridiplantae</taxon>
        <taxon>Streptophyta</taxon>
        <taxon>Embryophyta</taxon>
        <taxon>Tracheophyta</taxon>
        <taxon>Spermatophyta</taxon>
        <taxon>Magnoliopsida</taxon>
        <taxon>Liliopsida</taxon>
        <taxon>Poales</taxon>
        <taxon>Poaceae</taxon>
        <taxon>BOP clade</taxon>
        <taxon>Pooideae</taxon>
        <taxon>Triticodae</taxon>
        <taxon>Triticeae</taxon>
        <taxon>Triticinae</taxon>
        <taxon>Triticum</taxon>
    </lineage>
</organism>
<dbReference type="InterPro" id="IPR000215">
    <property type="entry name" value="Serpin_fam"/>
</dbReference>
<accession>A0A8R7UNA3</accession>
<dbReference type="PROSITE" id="PS00284">
    <property type="entry name" value="SERPIN"/>
    <property type="match status" value="1"/>
</dbReference>
<dbReference type="GO" id="GO:0005615">
    <property type="term" value="C:extracellular space"/>
    <property type="evidence" value="ECO:0007669"/>
    <property type="project" value="InterPro"/>
</dbReference>
<dbReference type="Gene3D" id="2.30.39.10">
    <property type="entry name" value="Alpha-1-antitrypsin, domain 1"/>
    <property type="match status" value="1"/>
</dbReference>
<dbReference type="GO" id="GO:0004867">
    <property type="term" value="F:serine-type endopeptidase inhibitor activity"/>
    <property type="evidence" value="ECO:0007669"/>
    <property type="project" value="InterPro"/>
</dbReference>
<dbReference type="PANTHER" id="PTHR11461:SF310">
    <property type="entry name" value="SERPIN DOMAIN-CONTAINING PROTEIN"/>
    <property type="match status" value="1"/>
</dbReference>
<dbReference type="Gene3D" id="3.30.497.10">
    <property type="entry name" value="Antithrombin, subunit I, domain 2"/>
    <property type="match status" value="1"/>
</dbReference>
<keyword evidence="4" id="KW-1185">Reference proteome</keyword>
<evidence type="ECO:0000259" key="2">
    <source>
        <dbReference type="Pfam" id="PF00079"/>
    </source>
</evidence>
<evidence type="ECO:0000313" key="3">
    <source>
        <dbReference type="EnsemblPlants" id="TuG1812G0500005045.01.T01.cds259169"/>
    </source>
</evidence>
<dbReference type="InterPro" id="IPR036186">
    <property type="entry name" value="Serpin_sf"/>
</dbReference>
<protein>
    <recommendedName>
        <fullName evidence="2">Serpin domain-containing protein</fullName>
    </recommendedName>
</protein>
<reference evidence="3" key="2">
    <citation type="submission" date="2018-03" db="EMBL/GenBank/DDBJ databases">
        <title>The Triticum urartu genome reveals the dynamic nature of wheat genome evolution.</title>
        <authorList>
            <person name="Ling H."/>
            <person name="Ma B."/>
            <person name="Shi X."/>
            <person name="Liu H."/>
            <person name="Dong L."/>
            <person name="Sun H."/>
            <person name="Cao Y."/>
            <person name="Gao Q."/>
            <person name="Zheng S."/>
            <person name="Li Y."/>
            <person name="Yu Y."/>
            <person name="Du H."/>
            <person name="Qi M."/>
            <person name="Li Y."/>
            <person name="Yu H."/>
            <person name="Cui Y."/>
            <person name="Wang N."/>
            <person name="Chen C."/>
            <person name="Wu H."/>
            <person name="Zhao Y."/>
            <person name="Zhang J."/>
            <person name="Li Y."/>
            <person name="Zhou W."/>
            <person name="Zhang B."/>
            <person name="Hu W."/>
            <person name="Eijk M."/>
            <person name="Tang J."/>
            <person name="Witsenboer H."/>
            <person name="Zhao S."/>
            <person name="Li Z."/>
            <person name="Zhang A."/>
            <person name="Wang D."/>
            <person name="Liang C."/>
        </authorList>
    </citation>
    <scope>NUCLEOTIDE SEQUENCE [LARGE SCALE GENOMIC DNA]</scope>
    <source>
        <strain evidence="3">cv. G1812</strain>
    </source>
</reference>
<evidence type="ECO:0000256" key="1">
    <source>
        <dbReference type="ARBA" id="ARBA00009500"/>
    </source>
</evidence>
<reference evidence="4" key="1">
    <citation type="journal article" date="2013" name="Nature">
        <title>Draft genome of the wheat A-genome progenitor Triticum urartu.</title>
        <authorList>
            <person name="Ling H.Q."/>
            <person name="Zhao S."/>
            <person name="Liu D."/>
            <person name="Wang J."/>
            <person name="Sun H."/>
            <person name="Zhang C."/>
            <person name="Fan H."/>
            <person name="Li D."/>
            <person name="Dong L."/>
            <person name="Tao Y."/>
            <person name="Gao C."/>
            <person name="Wu H."/>
            <person name="Li Y."/>
            <person name="Cui Y."/>
            <person name="Guo X."/>
            <person name="Zheng S."/>
            <person name="Wang B."/>
            <person name="Yu K."/>
            <person name="Liang Q."/>
            <person name="Yang W."/>
            <person name="Lou X."/>
            <person name="Chen J."/>
            <person name="Feng M."/>
            <person name="Jian J."/>
            <person name="Zhang X."/>
            <person name="Luo G."/>
            <person name="Jiang Y."/>
            <person name="Liu J."/>
            <person name="Wang Z."/>
            <person name="Sha Y."/>
            <person name="Zhang B."/>
            <person name="Wu H."/>
            <person name="Tang D."/>
            <person name="Shen Q."/>
            <person name="Xue P."/>
            <person name="Zou S."/>
            <person name="Wang X."/>
            <person name="Liu X."/>
            <person name="Wang F."/>
            <person name="Yang Y."/>
            <person name="An X."/>
            <person name="Dong Z."/>
            <person name="Zhang K."/>
            <person name="Zhang X."/>
            <person name="Luo M.C."/>
            <person name="Dvorak J."/>
            <person name="Tong Y."/>
            <person name="Wang J."/>
            <person name="Yang H."/>
            <person name="Li Z."/>
            <person name="Wang D."/>
            <person name="Zhang A."/>
            <person name="Wang J."/>
        </authorList>
    </citation>
    <scope>NUCLEOTIDE SEQUENCE</scope>
    <source>
        <strain evidence="4">cv. G1812</strain>
    </source>
</reference>
<sequence>MVGDKRQFFMYILLPEAHDGLSSLSKRLSTEPEFIENHIPMEMVKVGQFMLPKFKISFGFEASNLLKGLGLQLPFSMEASLSEMVNSLVGLFIASVFHKTFVEVDEEGTKAVAATGAVIVHQSQPSRMDFVANHPFIFLIREDITGVVHFIGHVANPLVSY</sequence>
<comment type="similarity">
    <text evidence="1">Belongs to the serpin family.</text>
</comment>
<dbReference type="InterPro" id="IPR023796">
    <property type="entry name" value="Serpin_dom"/>
</dbReference>
<dbReference type="InterPro" id="IPR042185">
    <property type="entry name" value="Serpin_sf_2"/>
</dbReference>
<dbReference type="AlphaFoldDB" id="A0A8R7UNA3"/>
<dbReference type="PANTHER" id="PTHR11461">
    <property type="entry name" value="SERINE PROTEASE INHIBITOR, SERPIN"/>
    <property type="match status" value="1"/>
</dbReference>